<reference evidence="2 4" key="1">
    <citation type="journal article" date="2017" name="Nature">
        <title>The sunflower genome provides insights into oil metabolism, flowering and Asterid evolution.</title>
        <authorList>
            <person name="Badouin H."/>
            <person name="Gouzy J."/>
            <person name="Grassa C.J."/>
            <person name="Murat F."/>
            <person name="Staton S.E."/>
            <person name="Cottret L."/>
            <person name="Lelandais-Briere C."/>
            <person name="Owens G.L."/>
            <person name="Carrere S."/>
            <person name="Mayjonade B."/>
            <person name="Legrand L."/>
            <person name="Gill N."/>
            <person name="Kane N.C."/>
            <person name="Bowers J.E."/>
            <person name="Hubner S."/>
            <person name="Bellec A."/>
            <person name="Berard A."/>
            <person name="Berges H."/>
            <person name="Blanchet N."/>
            <person name="Boniface M.C."/>
            <person name="Brunel D."/>
            <person name="Catrice O."/>
            <person name="Chaidir N."/>
            <person name="Claudel C."/>
            <person name="Donnadieu C."/>
            <person name="Faraut T."/>
            <person name="Fievet G."/>
            <person name="Helmstetter N."/>
            <person name="King M."/>
            <person name="Knapp S.J."/>
            <person name="Lai Z."/>
            <person name="Le Paslier M.C."/>
            <person name="Lippi Y."/>
            <person name="Lorenzon L."/>
            <person name="Mandel J.R."/>
            <person name="Marage G."/>
            <person name="Marchand G."/>
            <person name="Marquand E."/>
            <person name="Bret-Mestries E."/>
            <person name="Morien E."/>
            <person name="Nambeesan S."/>
            <person name="Nguyen T."/>
            <person name="Pegot-Espagnet P."/>
            <person name="Pouilly N."/>
            <person name="Raftis F."/>
            <person name="Sallet E."/>
            <person name="Schiex T."/>
            <person name="Thomas J."/>
            <person name="Vandecasteele C."/>
            <person name="Vares D."/>
            <person name="Vear F."/>
            <person name="Vautrin S."/>
            <person name="Crespi M."/>
            <person name="Mangin B."/>
            <person name="Burke J.M."/>
            <person name="Salse J."/>
            <person name="Munos S."/>
            <person name="Vincourt P."/>
            <person name="Rieseberg L.H."/>
            <person name="Langlade N.B."/>
        </authorList>
    </citation>
    <scope>NUCLEOTIDE SEQUENCE [LARGE SCALE GENOMIC DNA]</scope>
    <source>
        <strain evidence="4">cv. SF193</strain>
        <tissue evidence="2">Leaves</tissue>
    </source>
</reference>
<dbReference type="SUPFAM" id="SSF51569">
    <property type="entry name" value="Aldolase"/>
    <property type="match status" value="1"/>
</dbReference>
<sequence>MAASLSHTSTFSPTTTTTRLRTLLHFKPSPYPTLCSRRPHYTPNHIPNPNYIRIFDTTLRDGEQSPGATIEKLRIARHLAKLGVDVIEAGFPASSEADLEAVGNNSNNNNVAREGEDGHVPVICGLARCNKSDIDRAWEARGVWWLMPEVWGVMMSSLVSGRSEREFLYEILGEVIKAGATTLNIPDTVGYNWPREFGQLIADIKANTPGIIENVIISTHCQNDLGLSTANTLETIRNGIGERAGNASLEEVVMALKCKGELLGGLYTGIDTRHIVMASKMVYLQVFYFYLKNKGLFGSI</sequence>
<dbReference type="Gramene" id="mRNA:HanXRQr2_Chr11g0509021">
    <property type="protein sequence ID" value="mRNA:HanXRQr2_Chr11g0509021"/>
    <property type="gene ID" value="HanXRQr2_Chr11g0509021"/>
</dbReference>
<keyword evidence="2" id="KW-0012">Acyltransferase</keyword>
<evidence type="ECO:0000313" key="3">
    <source>
        <dbReference type="EMBL" id="OTG08773.1"/>
    </source>
</evidence>
<keyword evidence="4" id="KW-1185">Reference proteome</keyword>
<dbReference type="PANTHER" id="PTHR10277">
    <property type="entry name" value="HOMOCITRATE SYNTHASE-RELATED"/>
    <property type="match status" value="1"/>
</dbReference>
<dbReference type="InParanoid" id="A0A251TDE5"/>
<dbReference type="GO" id="GO:0003852">
    <property type="term" value="F:2-isopropylmalate synthase activity"/>
    <property type="evidence" value="ECO:0000318"/>
    <property type="project" value="GO_Central"/>
</dbReference>
<dbReference type="InterPro" id="IPR000891">
    <property type="entry name" value="PYR_CT"/>
</dbReference>
<keyword evidence="2" id="KW-0808">Transferase</keyword>
<dbReference type="GO" id="GO:0009507">
    <property type="term" value="C:chloroplast"/>
    <property type="evidence" value="ECO:0000318"/>
    <property type="project" value="GO_Central"/>
</dbReference>
<dbReference type="EMBL" id="CM007900">
    <property type="protein sequence ID" value="OTG08773.1"/>
    <property type="molecule type" value="Genomic_DNA"/>
</dbReference>
<reference evidence="2" key="3">
    <citation type="submission" date="2020-06" db="EMBL/GenBank/DDBJ databases">
        <title>Helianthus annuus Genome sequencing and assembly Release 2.</title>
        <authorList>
            <person name="Gouzy J."/>
            <person name="Langlade N."/>
            <person name="Munos S."/>
        </authorList>
    </citation>
    <scope>NUCLEOTIDE SEQUENCE</scope>
    <source>
        <tissue evidence="2">Leaves</tissue>
    </source>
</reference>
<gene>
    <name evidence="3" type="ORF">HannXRQ_Chr11g0345441</name>
    <name evidence="2" type="ORF">HanXRQr2_Chr11g0509021</name>
</gene>
<evidence type="ECO:0000313" key="4">
    <source>
        <dbReference type="Proteomes" id="UP000215914"/>
    </source>
</evidence>
<dbReference type="Pfam" id="PF00682">
    <property type="entry name" value="HMGL-like"/>
    <property type="match status" value="2"/>
</dbReference>
<feature type="domain" description="Pyruvate carboxyltransferase" evidence="1">
    <location>
        <begin position="52"/>
        <end position="276"/>
    </location>
</feature>
<dbReference type="PANTHER" id="PTHR10277:SF9">
    <property type="entry name" value="2-ISOPROPYLMALATE SYNTHASE 1, CHLOROPLASTIC-RELATED"/>
    <property type="match status" value="1"/>
</dbReference>
<organism evidence="3 4">
    <name type="scientific">Helianthus annuus</name>
    <name type="common">Common sunflower</name>
    <dbReference type="NCBI Taxonomy" id="4232"/>
    <lineage>
        <taxon>Eukaryota</taxon>
        <taxon>Viridiplantae</taxon>
        <taxon>Streptophyta</taxon>
        <taxon>Embryophyta</taxon>
        <taxon>Tracheophyta</taxon>
        <taxon>Spermatophyta</taxon>
        <taxon>Magnoliopsida</taxon>
        <taxon>eudicotyledons</taxon>
        <taxon>Gunneridae</taxon>
        <taxon>Pentapetalae</taxon>
        <taxon>asterids</taxon>
        <taxon>campanulids</taxon>
        <taxon>Asterales</taxon>
        <taxon>Asteraceae</taxon>
        <taxon>Asteroideae</taxon>
        <taxon>Heliantheae alliance</taxon>
        <taxon>Heliantheae</taxon>
        <taxon>Helianthus</taxon>
    </lineage>
</organism>
<dbReference type="EMBL" id="MNCJ02000326">
    <property type="protein sequence ID" value="KAF5783532.1"/>
    <property type="molecule type" value="Genomic_DNA"/>
</dbReference>
<dbReference type="AlphaFoldDB" id="A0A251TDE5"/>
<dbReference type="Proteomes" id="UP000215914">
    <property type="component" value="Chromosome 11"/>
</dbReference>
<dbReference type="EC" id="2.3.3.13" evidence="2"/>
<dbReference type="Gene3D" id="3.20.20.70">
    <property type="entry name" value="Aldolase class I"/>
    <property type="match status" value="2"/>
</dbReference>
<protein>
    <submittedName>
        <fullName evidence="2">2-isopropylmalate synthase</fullName>
        <ecNumber evidence="2">2.3.3.13</ecNumber>
    </submittedName>
    <submittedName>
        <fullName evidence="3">Putative aldolase-type TIM barrel</fullName>
    </submittedName>
</protein>
<dbReference type="GO" id="GO:0009098">
    <property type="term" value="P:L-leucine biosynthetic process"/>
    <property type="evidence" value="ECO:0000318"/>
    <property type="project" value="GO_Central"/>
</dbReference>
<evidence type="ECO:0000259" key="1">
    <source>
        <dbReference type="PROSITE" id="PS50991"/>
    </source>
</evidence>
<dbReference type="InterPro" id="IPR013785">
    <property type="entry name" value="Aldolase_TIM"/>
</dbReference>
<accession>A0A251TDE5</accession>
<dbReference type="STRING" id="4232.A0A251TDE5"/>
<reference evidence="3" key="2">
    <citation type="submission" date="2017-02" db="EMBL/GenBank/DDBJ databases">
        <title>Sunflower complete genome.</title>
        <authorList>
            <person name="Langlade N."/>
            <person name="Munos S."/>
        </authorList>
    </citation>
    <scope>NUCLEOTIDE SEQUENCE [LARGE SCALE GENOMIC DNA]</scope>
    <source>
        <tissue evidence="3">Leaves</tissue>
    </source>
</reference>
<evidence type="ECO:0000313" key="2">
    <source>
        <dbReference type="EMBL" id="KAF5783532.1"/>
    </source>
</evidence>
<dbReference type="OMA" id="MEIRIID"/>
<proteinExistence type="predicted"/>
<name>A0A251TDE5_HELAN</name>
<dbReference type="PROSITE" id="PS50991">
    <property type="entry name" value="PYR_CT"/>
    <property type="match status" value="1"/>
</dbReference>
<dbReference type="InterPro" id="IPR050073">
    <property type="entry name" value="2-IPM_HCS-like"/>
</dbReference>